<dbReference type="InterPro" id="IPR006199">
    <property type="entry name" value="LexA_DNA-bd_dom"/>
</dbReference>
<accession>A0A919XU14</accession>
<comment type="caution">
    <text evidence="2">The sequence shown here is derived from an EMBL/GenBank/DDBJ whole genome shotgun (WGS) entry which is preliminary data.</text>
</comment>
<dbReference type="Pfam" id="PF01726">
    <property type="entry name" value="LexA_DNA_bind"/>
    <property type="match status" value="1"/>
</dbReference>
<protein>
    <recommendedName>
        <fullName evidence="1">LexA repressor DNA-binding domain-containing protein</fullName>
    </recommendedName>
</protein>
<dbReference type="EMBL" id="BORR01000020">
    <property type="protein sequence ID" value="GIO39276.1"/>
    <property type="molecule type" value="Genomic_DNA"/>
</dbReference>
<reference evidence="2 3" key="1">
    <citation type="submission" date="2021-03" db="EMBL/GenBank/DDBJ databases">
        <title>Antimicrobial resistance genes in bacteria isolated from Japanese honey, and their potential for conferring macrolide and lincosamide resistance in the American foulbrood pathogen Paenibacillus larvae.</title>
        <authorList>
            <person name="Okamoto M."/>
            <person name="Kumagai M."/>
            <person name="Kanamori H."/>
            <person name="Takamatsu D."/>
        </authorList>
    </citation>
    <scope>NUCLEOTIDE SEQUENCE [LARGE SCALE GENOMIC DNA]</scope>
    <source>
        <strain evidence="2 3">J41TS12</strain>
    </source>
</reference>
<gene>
    <name evidence="2" type="ORF">J41TS12_41370</name>
</gene>
<sequence length="94" mass="11045">MLNDLDRKLLRILSNYINTKGSAPTMDALMRKMGRKEPVILRGISSLQSQGYIQWQPPWLDTIKIIEAWDRDAPTQLKVKPKIKPSDIRYWTEY</sequence>
<dbReference type="InterPro" id="IPR036390">
    <property type="entry name" value="WH_DNA-bd_sf"/>
</dbReference>
<organism evidence="2 3">
    <name type="scientific">Paenibacillus antibioticophila</name>
    <dbReference type="NCBI Taxonomy" id="1274374"/>
    <lineage>
        <taxon>Bacteria</taxon>
        <taxon>Bacillati</taxon>
        <taxon>Bacillota</taxon>
        <taxon>Bacilli</taxon>
        <taxon>Bacillales</taxon>
        <taxon>Paenibacillaceae</taxon>
        <taxon>Paenibacillus</taxon>
    </lineage>
</organism>
<keyword evidence="3" id="KW-1185">Reference proteome</keyword>
<dbReference type="SUPFAM" id="SSF46785">
    <property type="entry name" value="Winged helix' DNA-binding domain"/>
    <property type="match status" value="1"/>
</dbReference>
<feature type="domain" description="LexA repressor DNA-binding" evidence="1">
    <location>
        <begin position="6"/>
        <end position="57"/>
    </location>
</feature>
<dbReference type="InterPro" id="IPR036388">
    <property type="entry name" value="WH-like_DNA-bd_sf"/>
</dbReference>
<evidence type="ECO:0000313" key="2">
    <source>
        <dbReference type="EMBL" id="GIO39276.1"/>
    </source>
</evidence>
<proteinExistence type="predicted"/>
<name>A0A919XU14_9BACL</name>
<dbReference type="GO" id="GO:0004252">
    <property type="term" value="F:serine-type endopeptidase activity"/>
    <property type="evidence" value="ECO:0007669"/>
    <property type="project" value="InterPro"/>
</dbReference>
<evidence type="ECO:0000313" key="3">
    <source>
        <dbReference type="Proteomes" id="UP000681162"/>
    </source>
</evidence>
<dbReference type="GO" id="GO:0006508">
    <property type="term" value="P:proteolysis"/>
    <property type="evidence" value="ECO:0007669"/>
    <property type="project" value="InterPro"/>
</dbReference>
<dbReference type="RefSeq" id="WP_212942393.1">
    <property type="nucleotide sequence ID" value="NZ_BORR01000020.1"/>
</dbReference>
<dbReference type="Gene3D" id="1.10.10.10">
    <property type="entry name" value="Winged helix-like DNA-binding domain superfamily/Winged helix DNA-binding domain"/>
    <property type="match status" value="1"/>
</dbReference>
<dbReference type="Proteomes" id="UP000681162">
    <property type="component" value="Unassembled WGS sequence"/>
</dbReference>
<dbReference type="AlphaFoldDB" id="A0A919XU14"/>
<evidence type="ECO:0000259" key="1">
    <source>
        <dbReference type="Pfam" id="PF01726"/>
    </source>
</evidence>